<feature type="region of interest" description="Disordered" evidence="1">
    <location>
        <begin position="27"/>
        <end position="52"/>
    </location>
</feature>
<protein>
    <submittedName>
        <fullName evidence="2">Uncharacterized protein</fullName>
    </submittedName>
</protein>
<evidence type="ECO:0000256" key="1">
    <source>
        <dbReference type="SAM" id="MobiDB-lite"/>
    </source>
</evidence>
<reference evidence="2" key="2">
    <citation type="submission" date="2022-06" db="UniProtKB">
        <authorList>
            <consortium name="EnsemblMetazoa"/>
        </authorList>
    </citation>
    <scope>IDENTIFICATION</scope>
    <source>
        <strain evidence="2">DF5081</strain>
    </source>
</reference>
<feature type="compositionally biased region" description="Polar residues" evidence="1">
    <location>
        <begin position="42"/>
        <end position="52"/>
    </location>
</feature>
<keyword evidence="3" id="KW-1185">Reference proteome</keyword>
<accession>A0A8R1EKH6</accession>
<dbReference type="AlphaFoldDB" id="A0A8R1EKH6"/>
<sequence length="52" mass="6032">MRDVGEEIKLSNRKLLQTEPNRYFPSSELALKRTTRTPVADQVQQWKSQLSG</sequence>
<evidence type="ECO:0000313" key="3">
    <source>
        <dbReference type="Proteomes" id="UP000005237"/>
    </source>
</evidence>
<evidence type="ECO:0000313" key="2">
    <source>
        <dbReference type="EnsemblMetazoa" id="CJA37364.1"/>
    </source>
</evidence>
<dbReference type="Proteomes" id="UP000005237">
    <property type="component" value="Unassembled WGS sequence"/>
</dbReference>
<proteinExistence type="predicted"/>
<name>A0A8R1EKH6_CAEJA</name>
<organism evidence="2 3">
    <name type="scientific">Caenorhabditis japonica</name>
    <dbReference type="NCBI Taxonomy" id="281687"/>
    <lineage>
        <taxon>Eukaryota</taxon>
        <taxon>Metazoa</taxon>
        <taxon>Ecdysozoa</taxon>
        <taxon>Nematoda</taxon>
        <taxon>Chromadorea</taxon>
        <taxon>Rhabditida</taxon>
        <taxon>Rhabditina</taxon>
        <taxon>Rhabditomorpha</taxon>
        <taxon>Rhabditoidea</taxon>
        <taxon>Rhabditidae</taxon>
        <taxon>Peloderinae</taxon>
        <taxon>Caenorhabditis</taxon>
    </lineage>
</organism>
<dbReference type="EnsemblMetazoa" id="CJA37364.1">
    <property type="protein sequence ID" value="CJA37364.1"/>
    <property type="gene ID" value="WBGene00213211"/>
</dbReference>
<reference evidence="3" key="1">
    <citation type="submission" date="2010-08" db="EMBL/GenBank/DDBJ databases">
        <authorList>
            <consortium name="Caenorhabditis japonica Sequencing Consortium"/>
            <person name="Wilson R.K."/>
        </authorList>
    </citation>
    <scope>NUCLEOTIDE SEQUENCE [LARGE SCALE GENOMIC DNA]</scope>
    <source>
        <strain evidence="3">DF5081</strain>
    </source>
</reference>